<dbReference type="InterPro" id="IPR023996">
    <property type="entry name" value="TonB-dep_OMP_SusC/RagA"/>
</dbReference>
<keyword evidence="2 8" id="KW-0813">Transport</keyword>
<keyword evidence="5 9" id="KW-0798">TonB box</keyword>
<dbReference type="Gene3D" id="2.40.170.20">
    <property type="entry name" value="TonB-dependent receptor, beta-barrel domain"/>
    <property type="match status" value="1"/>
</dbReference>
<accession>A0A9X1L1K0</accession>
<dbReference type="NCBIfam" id="TIGR04056">
    <property type="entry name" value="OMP_RagA_SusC"/>
    <property type="match status" value="1"/>
</dbReference>
<dbReference type="InterPro" id="IPR023997">
    <property type="entry name" value="TonB-dep_OMP_SusC/RagA_CS"/>
</dbReference>
<dbReference type="Proteomes" id="UP001139409">
    <property type="component" value="Unassembled WGS sequence"/>
</dbReference>
<evidence type="ECO:0000256" key="1">
    <source>
        <dbReference type="ARBA" id="ARBA00004571"/>
    </source>
</evidence>
<dbReference type="InterPro" id="IPR039426">
    <property type="entry name" value="TonB-dep_rcpt-like"/>
</dbReference>
<evidence type="ECO:0000256" key="5">
    <source>
        <dbReference type="ARBA" id="ARBA00023077"/>
    </source>
</evidence>
<dbReference type="Gene3D" id="2.170.130.10">
    <property type="entry name" value="TonB-dependent receptor, plug domain"/>
    <property type="match status" value="1"/>
</dbReference>
<keyword evidence="14" id="KW-0675">Receptor</keyword>
<keyword evidence="6 8" id="KW-0472">Membrane</keyword>
<evidence type="ECO:0000259" key="12">
    <source>
        <dbReference type="Pfam" id="PF00593"/>
    </source>
</evidence>
<comment type="similarity">
    <text evidence="8 9">Belongs to the TonB-dependent receptor family.</text>
</comment>
<feature type="domain" description="TonB-dependent receptor plug" evidence="13">
    <location>
        <begin position="122"/>
        <end position="226"/>
    </location>
</feature>
<evidence type="ECO:0000256" key="4">
    <source>
        <dbReference type="ARBA" id="ARBA00022692"/>
    </source>
</evidence>
<name>A0A9X1L1K0_9BACT</name>
<keyword evidence="3 8" id="KW-1134">Transmembrane beta strand</keyword>
<dbReference type="EMBL" id="JAIXNE010000007">
    <property type="protein sequence ID" value="MCA6078919.1"/>
    <property type="molecule type" value="Genomic_DNA"/>
</dbReference>
<feature type="region of interest" description="Disordered" evidence="10">
    <location>
        <begin position="955"/>
        <end position="974"/>
    </location>
</feature>
<keyword evidence="7 8" id="KW-0998">Cell outer membrane</keyword>
<comment type="caution">
    <text evidence="14">The sequence shown here is derived from an EMBL/GenBank/DDBJ whole genome shotgun (WGS) entry which is preliminary data.</text>
</comment>
<keyword evidence="15" id="KW-1185">Reference proteome</keyword>
<dbReference type="InterPro" id="IPR000531">
    <property type="entry name" value="Beta-barrel_TonB"/>
</dbReference>
<dbReference type="PROSITE" id="PS52016">
    <property type="entry name" value="TONB_DEPENDENT_REC_3"/>
    <property type="match status" value="1"/>
</dbReference>
<dbReference type="AlphaFoldDB" id="A0A9X1L1K0"/>
<dbReference type="Gene3D" id="2.60.40.1120">
    <property type="entry name" value="Carboxypeptidase-like, regulatory domain"/>
    <property type="match status" value="1"/>
</dbReference>
<reference evidence="14" key="1">
    <citation type="submission" date="2021-09" db="EMBL/GenBank/DDBJ databases">
        <title>Fulvivirga sp. isolated from coastal sediment.</title>
        <authorList>
            <person name="Yu H."/>
        </authorList>
    </citation>
    <scope>NUCLEOTIDE SEQUENCE</scope>
    <source>
        <strain evidence="14">1062</strain>
    </source>
</reference>
<evidence type="ECO:0000313" key="14">
    <source>
        <dbReference type="EMBL" id="MCA6078919.1"/>
    </source>
</evidence>
<evidence type="ECO:0000313" key="15">
    <source>
        <dbReference type="Proteomes" id="UP001139409"/>
    </source>
</evidence>
<dbReference type="GO" id="GO:0009279">
    <property type="term" value="C:cell outer membrane"/>
    <property type="evidence" value="ECO:0007669"/>
    <property type="project" value="UniProtKB-SubCell"/>
</dbReference>
<dbReference type="Pfam" id="PF00593">
    <property type="entry name" value="TonB_dep_Rec_b-barrel"/>
    <property type="match status" value="1"/>
</dbReference>
<keyword evidence="11" id="KW-0732">Signal</keyword>
<dbReference type="FunFam" id="2.60.40.1120:FF:000003">
    <property type="entry name" value="Outer membrane protein Omp121"/>
    <property type="match status" value="1"/>
</dbReference>
<proteinExistence type="inferred from homology"/>
<feature type="signal peptide" evidence="11">
    <location>
        <begin position="1"/>
        <end position="30"/>
    </location>
</feature>
<dbReference type="RefSeq" id="WP_225699778.1">
    <property type="nucleotide sequence ID" value="NZ_JAIXNE010000007.1"/>
</dbReference>
<evidence type="ECO:0000256" key="10">
    <source>
        <dbReference type="SAM" id="MobiDB-lite"/>
    </source>
</evidence>
<gene>
    <name evidence="14" type="ORF">LDX50_28855</name>
</gene>
<dbReference type="Pfam" id="PF13715">
    <property type="entry name" value="CarbopepD_reg_2"/>
    <property type="match status" value="1"/>
</dbReference>
<keyword evidence="4 8" id="KW-0812">Transmembrane</keyword>
<dbReference type="Pfam" id="PF07715">
    <property type="entry name" value="Plug"/>
    <property type="match status" value="1"/>
</dbReference>
<dbReference type="InterPro" id="IPR012910">
    <property type="entry name" value="Plug_dom"/>
</dbReference>
<sequence>MKKALSKLPSPKNWFALLAGLLLTVSMAYGQQTVSGQITDENNDPIPGVNVIIQGTTAGTVTDAFGNYSINASSNDVLVFSFVGYVTQEIPVGNQTTINVSLATDVQQLQEVVVTGYTSERKADIIGSVGVIDTKAALTTPSANLSQQLQGRAAGVTVSGDGAPGEGAKVRIRGFTSFGNSNPLYIIDGVPTKDPGTVNPSDIESMQVLKDATAASIYGARAAQGVIIITTKSGKSGKMQISYDGYYGTTKVPERSYLDVINTEQYLDYLQRTNTPDYIHPVFGQMSSATIPDRIVSSPGFKGGVSASDPRADPALYDISDFGAAYQIMETSRGTDWFDEMLRNGPIQNHQITTTGGTENATYSLSFNYFSQDGAFENTGYKRYSARLNTSFKPTKWLRVGENLQVINEESTGNRSRGEGGPWGWAYRFVPYIPARDIGGGFGGNSVGQSGNASNPVAVLARDADDIRKNWRIFGNAFAEVEPIAGLAIRTSFGVDYANFFNEDYNYRSYENSENRSITSYGVNNNNNVSWTWTNTATYAKTFAEKHSFKALVGMEAIQFSGYGLGVATNTFDFDDPVFINLNTAQFPTPNAYSYEPIRESLYSVFGRVDYTYNDKYLFNATIRRDGTSKIAKENRFGTFPAFGVGWRISEESFMSGIDWIDDLKLRGGWGQMGSIDNVNAGNQFTLFGSNIGTSFYDINRTNNSGVVGYTPYRSGSLETVWEFSETTNIGLDATFLTGKLELSIDWYKNNTNDLLVSRVPTGIEPQVFQPAINLGQMVNKGIDIALTNRNRYGDFSYDATLIFSHYKNEVTDIDGNPETFLSRNGDRLSDIVRTKSGQPVSSFWGYEIDPDDRFFDDQSELDELDQDGAVIGSWKYVDQDGNGVIDGNDQTWLGSPHPDFVTSLNLDMRWRNFDFNIFIIWNKGNELFNNVKYFTDMRVFVGGVSDRVINNDWRPGQDNSGATHPRLAPGAENGYTPLTTSTSNSFYVEDGSFLRGRTVQLGYNFSNSLLSRAGISNARIYFQAQNFFTITDYSGADPDINIQGGDDLLMGVDRGGFPSLAQYLIGVNISL</sequence>
<dbReference type="InterPro" id="IPR036942">
    <property type="entry name" value="Beta-barrel_TonB_sf"/>
</dbReference>
<evidence type="ECO:0000259" key="13">
    <source>
        <dbReference type="Pfam" id="PF07715"/>
    </source>
</evidence>
<evidence type="ECO:0000256" key="8">
    <source>
        <dbReference type="PROSITE-ProRule" id="PRU01360"/>
    </source>
</evidence>
<dbReference type="SUPFAM" id="SSF49464">
    <property type="entry name" value="Carboxypeptidase regulatory domain-like"/>
    <property type="match status" value="1"/>
</dbReference>
<feature type="domain" description="TonB-dependent receptor-like beta-barrel" evidence="12">
    <location>
        <begin position="418"/>
        <end position="911"/>
    </location>
</feature>
<feature type="chain" id="PRO_5040922783" evidence="11">
    <location>
        <begin position="31"/>
        <end position="1072"/>
    </location>
</feature>
<dbReference type="SUPFAM" id="SSF56935">
    <property type="entry name" value="Porins"/>
    <property type="match status" value="1"/>
</dbReference>
<evidence type="ECO:0000256" key="6">
    <source>
        <dbReference type="ARBA" id="ARBA00023136"/>
    </source>
</evidence>
<protein>
    <submittedName>
        <fullName evidence="14">TonB-dependent receptor</fullName>
    </submittedName>
</protein>
<dbReference type="InterPro" id="IPR008969">
    <property type="entry name" value="CarboxyPept-like_regulatory"/>
</dbReference>
<evidence type="ECO:0000256" key="7">
    <source>
        <dbReference type="ARBA" id="ARBA00023237"/>
    </source>
</evidence>
<evidence type="ECO:0000256" key="2">
    <source>
        <dbReference type="ARBA" id="ARBA00022448"/>
    </source>
</evidence>
<evidence type="ECO:0000256" key="3">
    <source>
        <dbReference type="ARBA" id="ARBA00022452"/>
    </source>
</evidence>
<dbReference type="InterPro" id="IPR037066">
    <property type="entry name" value="Plug_dom_sf"/>
</dbReference>
<evidence type="ECO:0000256" key="11">
    <source>
        <dbReference type="SAM" id="SignalP"/>
    </source>
</evidence>
<comment type="subcellular location">
    <subcellularLocation>
        <location evidence="1 8">Cell outer membrane</location>
        <topology evidence="1 8">Multi-pass membrane protein</topology>
    </subcellularLocation>
</comment>
<dbReference type="NCBIfam" id="TIGR04057">
    <property type="entry name" value="SusC_RagA_signa"/>
    <property type="match status" value="1"/>
</dbReference>
<organism evidence="14 15">
    <name type="scientific">Fulvivirga sedimenti</name>
    <dbReference type="NCBI Taxonomy" id="2879465"/>
    <lineage>
        <taxon>Bacteria</taxon>
        <taxon>Pseudomonadati</taxon>
        <taxon>Bacteroidota</taxon>
        <taxon>Cytophagia</taxon>
        <taxon>Cytophagales</taxon>
        <taxon>Fulvivirgaceae</taxon>
        <taxon>Fulvivirga</taxon>
    </lineage>
</organism>
<evidence type="ECO:0000256" key="9">
    <source>
        <dbReference type="RuleBase" id="RU003357"/>
    </source>
</evidence>